<sequence>EPAQLIRRIYYDLIGLPPSPEKVEEFLKDHSPEAFARIVNNLLDSPQYGEKWGRHWLDVARYGDSNGGDENHAYPHAWRYRNYVIDAFNRDLPYNEFITEQLAGDLLESNSTELSRRVTATGFLAIGTKILAEKDGVKKRADIIDEQIDAVSRSFMGISVSCARCHDHKFDPIPTADYYALAGIFHSTKIEDQSLNKPGDEQKEEKKKARLEAINNRLNDLEGKISEFIDAESIVQWEAEKFIRGNVSVIAGNNENEATYISDPGSQENFAEYEVRIPNEGTYSVDFRYAAERSRPGSLIIDDDKDKVIPVLAEVTGGWSSEHQRWNHEAYVHLD</sequence>
<dbReference type="Gene3D" id="2.60.120.260">
    <property type="entry name" value="Galactose-binding domain-like"/>
    <property type="match status" value="1"/>
</dbReference>
<evidence type="ECO:0000259" key="2">
    <source>
        <dbReference type="Pfam" id="PF07583"/>
    </source>
</evidence>
<dbReference type="Pfam" id="PF07583">
    <property type="entry name" value="PSCyt2"/>
    <property type="match status" value="1"/>
</dbReference>
<dbReference type="AlphaFoldDB" id="A0A382Q7Z0"/>
<keyword evidence="1" id="KW-0175">Coiled coil</keyword>
<accession>A0A382Q7Z0</accession>
<proteinExistence type="predicted"/>
<dbReference type="PANTHER" id="PTHR35889:SF3">
    <property type="entry name" value="F-BOX DOMAIN-CONTAINING PROTEIN"/>
    <property type="match status" value="1"/>
</dbReference>
<dbReference type="InterPro" id="IPR008979">
    <property type="entry name" value="Galactose-bd-like_sf"/>
</dbReference>
<feature type="domain" description="DUF1549" evidence="2">
    <location>
        <begin position="2"/>
        <end position="189"/>
    </location>
</feature>
<dbReference type="EMBL" id="UINC01112522">
    <property type="protein sequence ID" value="SVC81526.1"/>
    <property type="molecule type" value="Genomic_DNA"/>
</dbReference>
<organism evidence="3">
    <name type="scientific">marine metagenome</name>
    <dbReference type="NCBI Taxonomy" id="408172"/>
    <lineage>
        <taxon>unclassified sequences</taxon>
        <taxon>metagenomes</taxon>
        <taxon>ecological metagenomes</taxon>
    </lineage>
</organism>
<feature type="coiled-coil region" evidence="1">
    <location>
        <begin position="201"/>
        <end position="231"/>
    </location>
</feature>
<evidence type="ECO:0000313" key="3">
    <source>
        <dbReference type="EMBL" id="SVC81526.1"/>
    </source>
</evidence>
<feature type="non-terminal residue" evidence="3">
    <location>
        <position position="1"/>
    </location>
</feature>
<dbReference type="PANTHER" id="PTHR35889">
    <property type="entry name" value="CYCLOINULO-OLIGOSACCHARIDE FRUCTANOTRANSFERASE-RELATED"/>
    <property type="match status" value="1"/>
</dbReference>
<protein>
    <recommendedName>
        <fullName evidence="2">DUF1549 domain-containing protein</fullName>
    </recommendedName>
</protein>
<name>A0A382Q7Z0_9ZZZZ</name>
<gene>
    <name evidence="3" type="ORF">METZ01_LOCUS334380</name>
</gene>
<evidence type="ECO:0000256" key="1">
    <source>
        <dbReference type="SAM" id="Coils"/>
    </source>
</evidence>
<dbReference type="InterPro" id="IPR011444">
    <property type="entry name" value="DUF1549"/>
</dbReference>
<reference evidence="3" key="1">
    <citation type="submission" date="2018-05" db="EMBL/GenBank/DDBJ databases">
        <authorList>
            <person name="Lanie J.A."/>
            <person name="Ng W.-L."/>
            <person name="Kazmierczak K.M."/>
            <person name="Andrzejewski T.M."/>
            <person name="Davidsen T.M."/>
            <person name="Wayne K.J."/>
            <person name="Tettelin H."/>
            <person name="Glass J.I."/>
            <person name="Rusch D."/>
            <person name="Podicherti R."/>
            <person name="Tsui H.-C.T."/>
            <person name="Winkler M.E."/>
        </authorList>
    </citation>
    <scope>NUCLEOTIDE SEQUENCE</scope>
</reference>
<feature type="non-terminal residue" evidence="3">
    <location>
        <position position="335"/>
    </location>
</feature>
<dbReference type="SUPFAM" id="SSF49785">
    <property type="entry name" value="Galactose-binding domain-like"/>
    <property type="match status" value="1"/>
</dbReference>